<protein>
    <submittedName>
        <fullName evidence="1">Uncharacterized protein</fullName>
    </submittedName>
</protein>
<gene>
    <name evidence="1" type="ORF">BKG92_00575</name>
</gene>
<evidence type="ECO:0000313" key="1">
    <source>
        <dbReference type="EMBL" id="OOF84402.1"/>
    </source>
</evidence>
<dbReference type="AlphaFoldDB" id="A0A1V3L3A0"/>
<keyword evidence="2" id="KW-1185">Reference proteome</keyword>
<proteinExistence type="predicted"/>
<accession>A0A1V3L3A0</accession>
<dbReference type="EMBL" id="MLAG01000001">
    <property type="protein sequence ID" value="OOF84402.1"/>
    <property type="molecule type" value="Genomic_DNA"/>
</dbReference>
<dbReference type="Proteomes" id="UP000188573">
    <property type="component" value="Unassembled WGS sequence"/>
</dbReference>
<reference evidence="1 2" key="1">
    <citation type="submission" date="2016-10" db="EMBL/GenBank/DDBJ databases">
        <title>Rodentibacter gen. nov. and new species.</title>
        <authorList>
            <person name="Christensen H."/>
        </authorList>
    </citation>
    <scope>NUCLEOTIDE SEQUENCE [LARGE SCALE GENOMIC DNA]</scope>
    <source>
        <strain evidence="1 2">Ac81</strain>
    </source>
</reference>
<comment type="caution">
    <text evidence="1">The sequence shown here is derived from an EMBL/GenBank/DDBJ whole genome shotgun (WGS) entry which is preliminary data.</text>
</comment>
<evidence type="ECO:0000313" key="2">
    <source>
        <dbReference type="Proteomes" id="UP000188573"/>
    </source>
</evidence>
<organism evidence="1 2">
    <name type="scientific">Rodentibacter ratti</name>
    <dbReference type="NCBI Taxonomy" id="1906745"/>
    <lineage>
        <taxon>Bacteria</taxon>
        <taxon>Pseudomonadati</taxon>
        <taxon>Pseudomonadota</taxon>
        <taxon>Gammaproteobacteria</taxon>
        <taxon>Pasteurellales</taxon>
        <taxon>Pasteurellaceae</taxon>
        <taxon>Rodentibacter</taxon>
    </lineage>
</organism>
<sequence>MGETVLGSLETLAQNPSFDSSIKSNGDLQKEVYSAINESMLMVRNEDPNAFQIGDMSYPNLKRLGMLGYFPEPGLEGGYPEILLLPTPVKSVNTLLLNGEKLALQGAPKVIPKLGIVAEKYPKTTEAVISGTVATGFDVYNGELSYEKILANYALGGIKAGKSLSQQVAIDSVYTLYDHWK</sequence>
<dbReference type="RefSeq" id="WP_077495295.1">
    <property type="nucleotide sequence ID" value="NZ_MLAG01000001.1"/>
</dbReference>
<name>A0A1V3L3A0_9PAST</name>